<dbReference type="InterPro" id="IPR018263">
    <property type="entry name" value="Ribosomal_eL32_CS"/>
</dbReference>
<reference evidence="6 7" key="1">
    <citation type="journal article" date="2013" name="Appl. Environ. Microbiol.">
        <title>Variation of the Virus-Related Elements within Syntenic Genomes of the Hyperthermophilic Archaeon Aeropyrum.</title>
        <authorList>
            <person name="Daifuku T."/>
            <person name="Yoshida T."/>
            <person name="Kitamura T."/>
            <person name="Kawaichi S."/>
            <person name="Inoue T."/>
            <person name="Nomura K."/>
            <person name="Yoshida Y."/>
            <person name="Kuno S."/>
            <person name="Sako Y."/>
        </authorList>
    </citation>
    <scope>NUCLEOTIDE SEQUENCE [LARGE SCALE GENOMIC DNA]</scope>
    <source>
        <strain evidence="6 7">SY1</strain>
    </source>
</reference>
<dbReference type="EMBL" id="AP012489">
    <property type="protein sequence ID" value="BAN89729.1"/>
    <property type="molecule type" value="Genomic_DNA"/>
</dbReference>
<comment type="similarity">
    <text evidence="1 5">Belongs to the eukaryotic ribosomal protein eL32 family.</text>
</comment>
<dbReference type="InterPro" id="IPR023654">
    <property type="entry name" value="Ribosomal_eL32_arc"/>
</dbReference>
<name>U3TEI2_9CREN</name>
<dbReference type="GO" id="GO:0006412">
    <property type="term" value="P:translation"/>
    <property type="evidence" value="ECO:0007669"/>
    <property type="project" value="UniProtKB-UniRule"/>
</dbReference>
<evidence type="ECO:0000313" key="7">
    <source>
        <dbReference type="Proteomes" id="UP000016887"/>
    </source>
</evidence>
<dbReference type="PROSITE" id="PS00580">
    <property type="entry name" value="RIBOSOMAL_L32E"/>
    <property type="match status" value="1"/>
</dbReference>
<dbReference type="Proteomes" id="UP000016887">
    <property type="component" value="Chromosome"/>
</dbReference>
<dbReference type="Pfam" id="PF01655">
    <property type="entry name" value="Ribosomal_L32e"/>
    <property type="match status" value="1"/>
</dbReference>
<dbReference type="AlphaFoldDB" id="U3TEI2"/>
<dbReference type="PANTHER" id="PTHR23413:SF1">
    <property type="entry name" value="RIBOSOMAL PROTEIN L32"/>
    <property type="match status" value="1"/>
</dbReference>
<evidence type="ECO:0000256" key="3">
    <source>
        <dbReference type="ARBA" id="ARBA00023274"/>
    </source>
</evidence>
<dbReference type="HAMAP" id="MF_00810">
    <property type="entry name" value="Ribosomal_eL32"/>
    <property type="match status" value="1"/>
</dbReference>
<dbReference type="GO" id="GO:0022625">
    <property type="term" value="C:cytosolic large ribosomal subunit"/>
    <property type="evidence" value="ECO:0007669"/>
    <property type="project" value="TreeGrafter"/>
</dbReference>
<accession>U3TEI2</accession>
<dbReference type="NCBIfam" id="NF006332">
    <property type="entry name" value="PRK08562.1"/>
    <property type="match status" value="1"/>
</dbReference>
<dbReference type="eggNOG" id="arCOG00781">
    <property type="taxonomic scope" value="Archaea"/>
</dbReference>
<keyword evidence="2 5" id="KW-0689">Ribosomal protein</keyword>
<evidence type="ECO:0000256" key="1">
    <source>
        <dbReference type="ARBA" id="ARBA00008431"/>
    </source>
</evidence>
<dbReference type="CDD" id="cd00513">
    <property type="entry name" value="Ribosomal_L32_L32e"/>
    <property type="match status" value="1"/>
</dbReference>
<sequence length="145" mass="16722">MSGGEPQSLDGALAARRSVLSAKRARERLKRIIASKSRRRFLRYLSWRFWKFERRDYWRKPKGNDNKMRLQLKGYPPIVKVGYRTPRSIRGLHPSGLEPVVVSSVKELEGLSPERHIVYIASGVGLRKKQEIKRAALEKGLRVAN</sequence>
<dbReference type="InterPro" id="IPR036351">
    <property type="entry name" value="Ribosomal_eL32_sf"/>
</dbReference>
<evidence type="ECO:0000313" key="6">
    <source>
        <dbReference type="EMBL" id="BAN89729.1"/>
    </source>
</evidence>
<dbReference type="OrthoDB" id="372100at2157"/>
<dbReference type="GO" id="GO:0003735">
    <property type="term" value="F:structural constituent of ribosome"/>
    <property type="evidence" value="ECO:0007669"/>
    <property type="project" value="InterPro"/>
</dbReference>
<dbReference type="RefSeq" id="WP_022541009.1">
    <property type="nucleotide sequence ID" value="NC_022521.1"/>
</dbReference>
<dbReference type="PANTHER" id="PTHR23413">
    <property type="entry name" value="60S RIBOSOMAL PROTEIN L32 AND DNA-DIRECTED RNA POLYMERASE II, SUBUNIT N"/>
    <property type="match status" value="1"/>
</dbReference>
<proteinExistence type="inferred from homology"/>
<protein>
    <recommendedName>
        <fullName evidence="4 5">Large ribosomal subunit protein eL32</fullName>
    </recommendedName>
</protein>
<evidence type="ECO:0000256" key="2">
    <source>
        <dbReference type="ARBA" id="ARBA00022980"/>
    </source>
</evidence>
<evidence type="ECO:0000256" key="4">
    <source>
        <dbReference type="ARBA" id="ARBA00035229"/>
    </source>
</evidence>
<dbReference type="InterPro" id="IPR001515">
    <property type="entry name" value="Ribosomal_eL32"/>
</dbReference>
<dbReference type="GeneID" id="17111145"/>
<keyword evidence="7" id="KW-1185">Reference proteome</keyword>
<dbReference type="PATRIC" id="fig|1198449.6.peg.266"/>
<evidence type="ECO:0000256" key="5">
    <source>
        <dbReference type="HAMAP-Rule" id="MF_00810"/>
    </source>
</evidence>
<keyword evidence="3 5" id="KW-0687">Ribonucleoprotein</keyword>
<dbReference type="KEGG" id="acj:ACAM_0260"/>
<dbReference type="STRING" id="1198449.ACAM_0260"/>
<gene>
    <name evidence="5 6" type="primary">rpl32e</name>
    <name evidence="6" type="ORF">ACAM_0260</name>
</gene>
<organism evidence="6 7">
    <name type="scientific">Aeropyrum camini SY1 = JCM 12091</name>
    <dbReference type="NCBI Taxonomy" id="1198449"/>
    <lineage>
        <taxon>Archaea</taxon>
        <taxon>Thermoproteota</taxon>
        <taxon>Thermoprotei</taxon>
        <taxon>Desulfurococcales</taxon>
        <taxon>Desulfurococcaceae</taxon>
        <taxon>Aeropyrum</taxon>
    </lineage>
</organism>
<dbReference type="SUPFAM" id="SSF52042">
    <property type="entry name" value="Ribosomal protein L32e"/>
    <property type="match status" value="1"/>
</dbReference>
<dbReference type="SMART" id="SM01393">
    <property type="entry name" value="Ribosomal_L32e"/>
    <property type="match status" value="1"/>
</dbReference>